<dbReference type="InterPro" id="IPR020476">
    <property type="entry name" value="Nudix_hydrolase"/>
</dbReference>
<organism evidence="4 5">
    <name type="scientific">Roseivirga pacifica</name>
    <dbReference type="NCBI Taxonomy" id="1267423"/>
    <lineage>
        <taxon>Bacteria</taxon>
        <taxon>Pseudomonadati</taxon>
        <taxon>Bacteroidota</taxon>
        <taxon>Cytophagia</taxon>
        <taxon>Cytophagales</taxon>
        <taxon>Roseivirgaceae</taxon>
        <taxon>Roseivirga</taxon>
    </lineage>
</organism>
<dbReference type="InterPro" id="IPR036196">
    <property type="entry name" value="Ptyr_pPase_sf"/>
</dbReference>
<protein>
    <submittedName>
        <fullName evidence="4">Protein-tyrosine-phosphatase</fullName>
    </submittedName>
</protein>
<dbReference type="GeneID" id="99985765"/>
<name>A0A1I0N9G4_9BACT</name>
<dbReference type="InterPro" id="IPR000086">
    <property type="entry name" value="NUDIX_hydrolase_dom"/>
</dbReference>
<dbReference type="Gene3D" id="3.40.50.2300">
    <property type="match status" value="1"/>
</dbReference>
<dbReference type="EMBL" id="FOIR01000001">
    <property type="protein sequence ID" value="SEV97850.1"/>
    <property type="molecule type" value="Genomic_DNA"/>
</dbReference>
<dbReference type="STRING" id="1267423.SAMN05216290_1028"/>
<keyword evidence="1 2" id="KW-0378">Hydrolase</keyword>
<dbReference type="Pfam" id="PF00293">
    <property type="entry name" value="NUDIX"/>
    <property type="match status" value="1"/>
</dbReference>
<dbReference type="PRINTS" id="PR00502">
    <property type="entry name" value="NUDIXFAMILY"/>
</dbReference>
<dbReference type="PANTHER" id="PTHR43736:SF1">
    <property type="entry name" value="DIHYDRONEOPTERIN TRIPHOSPHATE DIPHOSPHATASE"/>
    <property type="match status" value="1"/>
</dbReference>
<dbReference type="CDD" id="cd03424">
    <property type="entry name" value="NUDIX_ADPRase_Nudt5_UGPPase_Nudt14"/>
    <property type="match status" value="1"/>
</dbReference>
<dbReference type="InterPro" id="IPR020084">
    <property type="entry name" value="NUDIX_hydrolase_CS"/>
</dbReference>
<evidence type="ECO:0000256" key="1">
    <source>
        <dbReference type="ARBA" id="ARBA00022801"/>
    </source>
</evidence>
<dbReference type="Pfam" id="PF01451">
    <property type="entry name" value="LMWPc"/>
    <property type="match status" value="1"/>
</dbReference>
<proteinExistence type="inferred from homology"/>
<dbReference type="PROSITE" id="PS51462">
    <property type="entry name" value="NUDIX"/>
    <property type="match status" value="1"/>
</dbReference>
<evidence type="ECO:0000259" key="3">
    <source>
        <dbReference type="PROSITE" id="PS51462"/>
    </source>
</evidence>
<dbReference type="Proteomes" id="UP000199437">
    <property type="component" value="Unassembled WGS sequence"/>
</dbReference>
<dbReference type="OrthoDB" id="1523642at2"/>
<dbReference type="RefSeq" id="WP_090257441.1">
    <property type="nucleotide sequence ID" value="NZ_FOIR01000001.1"/>
</dbReference>
<dbReference type="InterPro" id="IPR023485">
    <property type="entry name" value="Ptyr_pPase"/>
</dbReference>
<sequence length="288" mass="32924">MKKIPRAEFNAIIDHPGCGAILGLKEDKVLLIQMRRNDFPFDTFEIPGGVSELNETPEQAARRELKEETGFDIGYTHDLITITPSVGYSNEYISIYIGELLGAEGEAEHTFDFFTKDEVAVLIKGGKVIDAQTLGALSFWLNGTVNTAVPDVLFLCTGNYYRSRFCELYFNQLMAERPFFADSKGLLAYRKINPGFISPHTLKYASEIELPLGVTKFPDQMEERHFEQAKLVIALDETEHRPMMQEQFPEWVNQIEYWQVHDIDFTEPSEALPVLKQKVEELVKRFLS</sequence>
<evidence type="ECO:0000313" key="4">
    <source>
        <dbReference type="EMBL" id="SEV97850.1"/>
    </source>
</evidence>
<keyword evidence="5" id="KW-1185">Reference proteome</keyword>
<dbReference type="Gene3D" id="3.90.79.10">
    <property type="entry name" value="Nucleoside Triphosphate Pyrophosphohydrolase"/>
    <property type="match status" value="1"/>
</dbReference>
<evidence type="ECO:0000313" key="5">
    <source>
        <dbReference type="Proteomes" id="UP000199437"/>
    </source>
</evidence>
<comment type="similarity">
    <text evidence="2">Belongs to the Nudix hydrolase family.</text>
</comment>
<dbReference type="SUPFAM" id="SSF52788">
    <property type="entry name" value="Phosphotyrosine protein phosphatases I"/>
    <property type="match status" value="1"/>
</dbReference>
<feature type="domain" description="Nudix hydrolase" evidence="3">
    <location>
        <begin position="13"/>
        <end position="154"/>
    </location>
</feature>
<reference evidence="5" key="1">
    <citation type="submission" date="2016-10" db="EMBL/GenBank/DDBJ databases">
        <authorList>
            <person name="Varghese N."/>
            <person name="Submissions S."/>
        </authorList>
    </citation>
    <scope>NUCLEOTIDE SEQUENCE [LARGE SCALE GENOMIC DNA]</scope>
    <source>
        <strain evidence="5">CGMCC 1.12402</strain>
    </source>
</reference>
<dbReference type="InterPro" id="IPR015797">
    <property type="entry name" value="NUDIX_hydrolase-like_dom_sf"/>
</dbReference>
<dbReference type="AlphaFoldDB" id="A0A1I0N9G4"/>
<gene>
    <name evidence="4" type="ORF">SAMN05216290_1028</name>
</gene>
<dbReference type="GO" id="GO:0016787">
    <property type="term" value="F:hydrolase activity"/>
    <property type="evidence" value="ECO:0007669"/>
    <property type="project" value="UniProtKB-KW"/>
</dbReference>
<dbReference type="PANTHER" id="PTHR43736">
    <property type="entry name" value="ADP-RIBOSE PYROPHOSPHATASE"/>
    <property type="match status" value="1"/>
</dbReference>
<dbReference type="SMART" id="SM00226">
    <property type="entry name" value="LMWPc"/>
    <property type="match status" value="1"/>
</dbReference>
<dbReference type="PROSITE" id="PS00893">
    <property type="entry name" value="NUDIX_BOX"/>
    <property type="match status" value="1"/>
</dbReference>
<accession>A0A1I0N9G4</accession>
<dbReference type="SUPFAM" id="SSF55811">
    <property type="entry name" value="Nudix"/>
    <property type="match status" value="1"/>
</dbReference>
<evidence type="ECO:0000256" key="2">
    <source>
        <dbReference type="RuleBase" id="RU003476"/>
    </source>
</evidence>